<dbReference type="InterPro" id="IPR017795">
    <property type="entry name" value="ABBA_NscD-like"/>
</dbReference>
<evidence type="ECO:0000313" key="3">
    <source>
        <dbReference type="Proteomes" id="UP000829364"/>
    </source>
</evidence>
<evidence type="ECO:0000313" key="2">
    <source>
        <dbReference type="EMBL" id="UNI24540.1"/>
    </source>
</evidence>
<dbReference type="GeneID" id="72072220"/>
<dbReference type="PANTHER" id="PTHR40627">
    <property type="entry name" value="INDOLE PRENYLTRANSFERASE TDIB-RELATED"/>
    <property type="match status" value="1"/>
</dbReference>
<proteinExistence type="predicted"/>
<keyword evidence="1" id="KW-0808">Transferase</keyword>
<protein>
    <recommendedName>
        <fullName evidence="4">Aromatic prenyltransferase</fullName>
    </recommendedName>
</protein>
<dbReference type="SFLD" id="SFLDS00036">
    <property type="entry name" value="Aromatic_Prenyltransferase"/>
    <property type="match status" value="1"/>
</dbReference>
<dbReference type="PANTHER" id="PTHR40627:SF5">
    <property type="entry name" value="INDOLE PRENYLTRANSFERASE TDIB"/>
    <property type="match status" value="1"/>
</dbReference>
<dbReference type="GO" id="GO:0016765">
    <property type="term" value="F:transferase activity, transferring alkyl or aryl (other than methyl) groups"/>
    <property type="evidence" value="ECO:0007669"/>
    <property type="project" value="InterPro"/>
</dbReference>
<dbReference type="Pfam" id="PF11991">
    <property type="entry name" value="Trp_DMAT"/>
    <property type="match status" value="1"/>
</dbReference>
<reference evidence="2" key="1">
    <citation type="submission" date="2021-11" db="EMBL/GenBank/DDBJ databases">
        <title>Purpureocillium_takamizusanense_genome.</title>
        <authorList>
            <person name="Nguyen N.-H."/>
        </authorList>
    </citation>
    <scope>NUCLEOTIDE SEQUENCE</scope>
    <source>
        <strain evidence="2">PT3</strain>
    </source>
</reference>
<dbReference type="EMBL" id="CP086365">
    <property type="protein sequence ID" value="UNI24540.1"/>
    <property type="molecule type" value="Genomic_DNA"/>
</dbReference>
<organism evidence="2 3">
    <name type="scientific">Purpureocillium takamizusanense</name>
    <dbReference type="NCBI Taxonomy" id="2060973"/>
    <lineage>
        <taxon>Eukaryota</taxon>
        <taxon>Fungi</taxon>
        <taxon>Dikarya</taxon>
        <taxon>Ascomycota</taxon>
        <taxon>Pezizomycotina</taxon>
        <taxon>Sordariomycetes</taxon>
        <taxon>Hypocreomycetidae</taxon>
        <taxon>Hypocreales</taxon>
        <taxon>Ophiocordycipitaceae</taxon>
        <taxon>Purpureocillium</taxon>
    </lineage>
</organism>
<dbReference type="NCBIfam" id="TIGR03429">
    <property type="entry name" value="arom_pren_DMATS"/>
    <property type="match status" value="1"/>
</dbReference>
<name>A0A9Q8QRQ0_9HYPO</name>
<accession>A0A9Q8QRQ0</accession>
<dbReference type="CDD" id="cd13929">
    <property type="entry name" value="PT-DMATS_CymD"/>
    <property type="match status" value="1"/>
</dbReference>
<dbReference type="AlphaFoldDB" id="A0A9Q8QRQ0"/>
<dbReference type="KEGG" id="ptkz:JDV02_010276"/>
<dbReference type="RefSeq" id="XP_047848021.1">
    <property type="nucleotide sequence ID" value="XM_047992008.1"/>
</dbReference>
<evidence type="ECO:0008006" key="4">
    <source>
        <dbReference type="Google" id="ProtNLM"/>
    </source>
</evidence>
<dbReference type="InterPro" id="IPR033964">
    <property type="entry name" value="ABBA"/>
</dbReference>
<sequence length="415" mass="46659">MPGNTVDQSATDLSYWNRRCIPMMSSLLKSCGVYSASDQEAQLRFLQEFVLPNLGPHPSGSGTQIPCMLTFSGFPLQPSINLSGSGVAKLRYAFEPLDILSGTAADPAALGPSQRLLAALVSHLGVWPGWIEAFITAFHPTLEGSRQIQAKVLEYFQRNLASSNGEARIQLPNKQPRLYSCFIAFDLEGPSQAMKVYFNPKTKEAETGLPSCQYTFQVLRTLERFENSTAVDMLEQFLAEKQSVGSVEQVGIDCLPESMLPSARVKIYVHVMSNSFQTVRDYVTLNGRLKDPVALEGLSKLREIWHLLLNEPKPIDDEEWEKPVTGYSPMNMQHRLYITYEMKPGNSNPIVKVYVLAQNYAPDDDTIIRNYEQNYSHFGWPWGEDGSYRKIIESALYVIIKATFDDDTVLLTQEF</sequence>
<dbReference type="Proteomes" id="UP000829364">
    <property type="component" value="Chromosome 12"/>
</dbReference>
<gene>
    <name evidence="2" type="ORF">JDV02_010276</name>
</gene>
<evidence type="ECO:0000256" key="1">
    <source>
        <dbReference type="ARBA" id="ARBA00022679"/>
    </source>
</evidence>
<dbReference type="OrthoDB" id="5392033at2759"/>
<dbReference type="GO" id="GO:0009820">
    <property type="term" value="P:alkaloid metabolic process"/>
    <property type="evidence" value="ECO:0007669"/>
    <property type="project" value="InterPro"/>
</dbReference>
<keyword evidence="3" id="KW-1185">Reference proteome</keyword>